<keyword evidence="4" id="KW-0472">Membrane</keyword>
<comment type="subcellular location">
    <subcellularLocation>
        <location evidence="2">Cytoplasm</location>
        <location evidence="2">Cytosol</location>
    </subcellularLocation>
    <subcellularLocation>
        <location evidence="1">Endomembrane system</location>
    </subcellularLocation>
</comment>
<evidence type="ECO:0000313" key="7">
    <source>
        <dbReference type="EMBL" id="KAK2094981.1"/>
    </source>
</evidence>
<dbReference type="InterPro" id="IPR040460">
    <property type="entry name" value="Gasdermin_pore"/>
</dbReference>
<protein>
    <recommendedName>
        <fullName evidence="6">Gasdermin pore forming domain-containing protein</fullName>
    </recommendedName>
</protein>
<feature type="domain" description="Gasdermin pore forming" evidence="6">
    <location>
        <begin position="4"/>
        <end position="133"/>
    </location>
</feature>
<sequence length="133" mass="14961">MSCMFERISKRLVKEVGNNDLTPVKHPVYAIKFCQFAVLQKKKNFCSLWGEQYVPLDLSLSDILESSSSVPDNDVNGPLHFRDTMIQKLEGGINVNVGGELSVSGGHSADQRGYLEYQIVTISPRKLEVFQKR</sequence>
<evidence type="ECO:0000256" key="3">
    <source>
        <dbReference type="ARBA" id="ARBA00009279"/>
    </source>
</evidence>
<proteinExistence type="inferred from homology"/>
<gene>
    <name evidence="7" type="ORF">P7K49_026397</name>
</gene>
<name>A0ABQ9UDC5_SAGOE</name>
<dbReference type="Pfam" id="PF04598">
    <property type="entry name" value="Gasdermin"/>
    <property type="match status" value="1"/>
</dbReference>
<comment type="subunit">
    <text evidence="5">Homooligomer; homooligomeric ring-shaped pore complex containing 27-28 subunits when inserted in the membrane.</text>
</comment>
<comment type="caution">
    <text evidence="7">The sequence shown here is derived from an EMBL/GenBank/DDBJ whole genome shotgun (WGS) entry which is preliminary data.</text>
</comment>
<reference evidence="7 8" key="1">
    <citation type="submission" date="2023-05" db="EMBL/GenBank/DDBJ databases">
        <title>B98-5 Cell Line De Novo Hybrid Assembly: An Optical Mapping Approach.</title>
        <authorList>
            <person name="Kananen K."/>
            <person name="Auerbach J.A."/>
            <person name="Kautto E."/>
            <person name="Blachly J.S."/>
        </authorList>
    </citation>
    <scope>NUCLEOTIDE SEQUENCE [LARGE SCALE GENOMIC DNA]</scope>
    <source>
        <strain evidence="7">B95-8</strain>
        <tissue evidence="7">Cell line</tissue>
    </source>
</reference>
<accession>A0ABQ9UDC5</accession>
<dbReference type="EMBL" id="JASSZA010000013">
    <property type="protein sequence ID" value="KAK2094981.1"/>
    <property type="molecule type" value="Genomic_DNA"/>
</dbReference>
<organism evidence="7 8">
    <name type="scientific">Saguinus oedipus</name>
    <name type="common">Cotton-top tamarin</name>
    <name type="synonym">Oedipomidas oedipus</name>
    <dbReference type="NCBI Taxonomy" id="9490"/>
    <lineage>
        <taxon>Eukaryota</taxon>
        <taxon>Metazoa</taxon>
        <taxon>Chordata</taxon>
        <taxon>Craniata</taxon>
        <taxon>Vertebrata</taxon>
        <taxon>Euteleostomi</taxon>
        <taxon>Mammalia</taxon>
        <taxon>Eutheria</taxon>
        <taxon>Euarchontoglires</taxon>
        <taxon>Primates</taxon>
        <taxon>Haplorrhini</taxon>
        <taxon>Platyrrhini</taxon>
        <taxon>Cebidae</taxon>
        <taxon>Callitrichinae</taxon>
        <taxon>Saguinus</taxon>
    </lineage>
</organism>
<dbReference type="InterPro" id="IPR007677">
    <property type="entry name" value="Gasdermin"/>
</dbReference>
<evidence type="ECO:0000256" key="5">
    <source>
        <dbReference type="ARBA" id="ARBA00038764"/>
    </source>
</evidence>
<comment type="similarity">
    <text evidence="3">Belongs to the gasdermin family.</text>
</comment>
<dbReference type="PANTHER" id="PTHR16399:SF21">
    <property type="entry name" value="GASDERMIN-C"/>
    <property type="match status" value="1"/>
</dbReference>
<evidence type="ECO:0000256" key="1">
    <source>
        <dbReference type="ARBA" id="ARBA00004308"/>
    </source>
</evidence>
<dbReference type="PANTHER" id="PTHR16399">
    <property type="entry name" value="GASDERMIN"/>
    <property type="match status" value="1"/>
</dbReference>
<evidence type="ECO:0000259" key="6">
    <source>
        <dbReference type="Pfam" id="PF04598"/>
    </source>
</evidence>
<evidence type="ECO:0000256" key="2">
    <source>
        <dbReference type="ARBA" id="ARBA00004514"/>
    </source>
</evidence>
<keyword evidence="8" id="KW-1185">Reference proteome</keyword>
<evidence type="ECO:0000256" key="4">
    <source>
        <dbReference type="ARBA" id="ARBA00023136"/>
    </source>
</evidence>
<dbReference type="Proteomes" id="UP001266305">
    <property type="component" value="Unassembled WGS sequence"/>
</dbReference>
<evidence type="ECO:0000313" key="8">
    <source>
        <dbReference type="Proteomes" id="UP001266305"/>
    </source>
</evidence>